<organism evidence="2 3">
    <name type="scientific">Gordonia oryzae</name>
    <dbReference type="NCBI Taxonomy" id="2487349"/>
    <lineage>
        <taxon>Bacteria</taxon>
        <taxon>Bacillati</taxon>
        <taxon>Actinomycetota</taxon>
        <taxon>Actinomycetes</taxon>
        <taxon>Mycobacteriales</taxon>
        <taxon>Gordoniaceae</taxon>
        <taxon>Gordonia</taxon>
    </lineage>
</organism>
<protein>
    <recommendedName>
        <fullName evidence="1">SCO6045-like C-terminal domain-containing protein</fullName>
    </recommendedName>
</protein>
<comment type="caution">
    <text evidence="2">The sequence shown here is derived from an EMBL/GenBank/DDBJ whole genome shotgun (WGS) entry which is preliminary data.</text>
</comment>
<accession>A0A3N4G6T9</accession>
<keyword evidence="3" id="KW-1185">Reference proteome</keyword>
<dbReference type="AlphaFoldDB" id="A0A3N4G6T9"/>
<name>A0A3N4G6T9_9ACTN</name>
<gene>
    <name evidence="2" type="ORF">EF294_19675</name>
</gene>
<dbReference type="EMBL" id="RKMH01000019">
    <property type="protein sequence ID" value="RPA57117.1"/>
    <property type="molecule type" value="Genomic_DNA"/>
</dbReference>
<reference evidence="2 3" key="1">
    <citation type="submission" date="2018-11" db="EMBL/GenBank/DDBJ databases">
        <title>Draft genome sequence of Gordonia sp. RS15-1S isolated from rice stems.</title>
        <authorList>
            <person name="Muangham S."/>
        </authorList>
    </citation>
    <scope>NUCLEOTIDE SEQUENCE [LARGE SCALE GENOMIC DNA]</scope>
    <source>
        <strain evidence="2 3">RS15-1S</strain>
    </source>
</reference>
<dbReference type="RefSeq" id="WP_123932588.1">
    <property type="nucleotide sequence ID" value="NZ_JBPSDP010000020.1"/>
</dbReference>
<proteinExistence type="predicted"/>
<evidence type="ECO:0000313" key="2">
    <source>
        <dbReference type="EMBL" id="RPA57117.1"/>
    </source>
</evidence>
<dbReference type="OrthoDB" id="4467560at2"/>
<evidence type="ECO:0000313" key="3">
    <source>
        <dbReference type="Proteomes" id="UP000267536"/>
    </source>
</evidence>
<dbReference type="InterPro" id="IPR058711">
    <property type="entry name" value="SCO6045-like_C"/>
</dbReference>
<sequence length="97" mass="10398">MTGLAQRQEDLVRALVTGAPLPAGFDPTRLRAVEDALLRKRSGEVARHLPLLCAELGERRFTELFCAWARGRERGGSCADAGAFAAHLCADVAQGHA</sequence>
<dbReference type="Pfam" id="PF26136">
    <property type="entry name" value="SCO6045_C"/>
    <property type="match status" value="1"/>
</dbReference>
<dbReference type="Proteomes" id="UP000267536">
    <property type="component" value="Unassembled WGS sequence"/>
</dbReference>
<feature type="domain" description="SCO6045-like C-terminal" evidence="1">
    <location>
        <begin position="5"/>
        <end position="88"/>
    </location>
</feature>
<evidence type="ECO:0000259" key="1">
    <source>
        <dbReference type="Pfam" id="PF26136"/>
    </source>
</evidence>